<organism evidence="1 2">
    <name type="scientific">Dietzia aerolata</name>
    <dbReference type="NCBI Taxonomy" id="595984"/>
    <lineage>
        <taxon>Bacteria</taxon>
        <taxon>Bacillati</taxon>
        <taxon>Actinomycetota</taxon>
        <taxon>Actinomycetes</taxon>
        <taxon>Mycobacteriales</taxon>
        <taxon>Dietziaceae</taxon>
        <taxon>Dietzia</taxon>
    </lineage>
</organism>
<dbReference type="EMBL" id="JBHMDY010000002">
    <property type="protein sequence ID" value="MFB9258918.1"/>
    <property type="molecule type" value="Genomic_DNA"/>
</dbReference>
<sequence>MNSTNAGAAVEIVRSCVVDAPRPDVWARVVTPAGVADEFGPLLTMRFPAALEGASIAEVPLGRPLGRAWILLLGVLPVEFDDLVIVEVAESRFFRERSSLGSCRVWEHHRQLEDAGPGATRVTDTLRAQPRGLLPAPVVRSVVGALFSHRHRRLRRAFG</sequence>
<proteinExistence type="predicted"/>
<evidence type="ECO:0000313" key="1">
    <source>
        <dbReference type="EMBL" id="MFB9258918.1"/>
    </source>
</evidence>
<comment type="caution">
    <text evidence="1">The sequence shown here is derived from an EMBL/GenBank/DDBJ whole genome shotgun (WGS) entry which is preliminary data.</text>
</comment>
<keyword evidence="2" id="KW-1185">Reference proteome</keyword>
<accession>A0ABV5JP73</accession>
<evidence type="ECO:0008006" key="3">
    <source>
        <dbReference type="Google" id="ProtNLM"/>
    </source>
</evidence>
<dbReference type="Proteomes" id="UP001589700">
    <property type="component" value="Unassembled WGS sequence"/>
</dbReference>
<dbReference type="Gene3D" id="3.30.530.20">
    <property type="match status" value="1"/>
</dbReference>
<protein>
    <recommendedName>
        <fullName evidence="3">SRPBCC family protein</fullName>
    </recommendedName>
</protein>
<name>A0ABV5JP73_9ACTN</name>
<dbReference type="SUPFAM" id="SSF55961">
    <property type="entry name" value="Bet v1-like"/>
    <property type="match status" value="1"/>
</dbReference>
<reference evidence="1 2" key="1">
    <citation type="submission" date="2024-09" db="EMBL/GenBank/DDBJ databases">
        <authorList>
            <person name="Sun Q."/>
            <person name="Mori K."/>
        </authorList>
    </citation>
    <scope>NUCLEOTIDE SEQUENCE [LARGE SCALE GENOMIC DNA]</scope>
    <source>
        <strain evidence="1 2">CCM 7659</strain>
    </source>
</reference>
<dbReference type="RefSeq" id="WP_182633111.1">
    <property type="nucleotide sequence ID" value="NZ_JAALDM010000225.1"/>
</dbReference>
<dbReference type="InterPro" id="IPR023393">
    <property type="entry name" value="START-like_dom_sf"/>
</dbReference>
<gene>
    <name evidence="1" type="ORF">ACFFVD_03815</name>
</gene>
<evidence type="ECO:0000313" key="2">
    <source>
        <dbReference type="Proteomes" id="UP001589700"/>
    </source>
</evidence>